<dbReference type="InterPro" id="IPR015422">
    <property type="entry name" value="PyrdxlP-dep_Trfase_small"/>
</dbReference>
<evidence type="ECO:0000256" key="3">
    <source>
        <dbReference type="RuleBase" id="RU003560"/>
    </source>
</evidence>
<reference evidence="4 5" key="1">
    <citation type="submission" date="2024-06" db="EMBL/GenBank/DDBJ databases">
        <title>The Natural Products Discovery Center: Release of the First 8490 Sequenced Strains for Exploring Actinobacteria Biosynthetic Diversity.</title>
        <authorList>
            <person name="Kalkreuter E."/>
            <person name="Kautsar S.A."/>
            <person name="Yang D."/>
            <person name="Bader C.D."/>
            <person name="Teijaro C.N."/>
            <person name="Fluegel L."/>
            <person name="Davis C.M."/>
            <person name="Simpson J.R."/>
            <person name="Lauterbach L."/>
            <person name="Steele A.D."/>
            <person name="Gui C."/>
            <person name="Meng S."/>
            <person name="Li G."/>
            <person name="Viehrig K."/>
            <person name="Ye F."/>
            <person name="Su P."/>
            <person name="Kiefer A.F."/>
            <person name="Nichols A."/>
            <person name="Cepeda A.J."/>
            <person name="Yan W."/>
            <person name="Fan B."/>
            <person name="Jiang Y."/>
            <person name="Adhikari A."/>
            <person name="Zheng C.-J."/>
            <person name="Schuster L."/>
            <person name="Cowan T.M."/>
            <person name="Smanski M.J."/>
            <person name="Chevrette M.G."/>
            <person name="De Carvalho L.P.S."/>
            <person name="Shen B."/>
        </authorList>
    </citation>
    <scope>NUCLEOTIDE SEQUENCE [LARGE SCALE GENOMIC DNA]</scope>
    <source>
        <strain evidence="4 5">NPDC001615</strain>
    </source>
</reference>
<dbReference type="SUPFAM" id="SSF53383">
    <property type="entry name" value="PLP-dependent transferases"/>
    <property type="match status" value="1"/>
</dbReference>
<proteinExistence type="inferred from homology"/>
<dbReference type="Gene3D" id="3.40.640.10">
    <property type="entry name" value="Type I PLP-dependent aspartate aminotransferase-like (Major domain)"/>
    <property type="match status" value="1"/>
</dbReference>
<dbReference type="Proteomes" id="UP001496720">
    <property type="component" value="Unassembled WGS sequence"/>
</dbReference>
<dbReference type="NCBIfam" id="NF004856">
    <property type="entry name" value="PRK06209.1"/>
    <property type="match status" value="1"/>
</dbReference>
<evidence type="ECO:0000256" key="2">
    <source>
        <dbReference type="ARBA" id="ARBA00022898"/>
    </source>
</evidence>
<keyword evidence="2 3" id="KW-0663">Pyridoxal phosphate</keyword>
<name>A0ABV1T005_9ACTN</name>
<gene>
    <name evidence="4" type="ORF">ABT188_22655</name>
</gene>
<dbReference type="PANTHER" id="PTHR43713:SF3">
    <property type="entry name" value="GLUTAMATE-1-SEMIALDEHYDE 2,1-AMINOMUTASE 1, CHLOROPLASTIC-RELATED"/>
    <property type="match status" value="1"/>
</dbReference>
<dbReference type="InterPro" id="IPR005814">
    <property type="entry name" value="Aminotrans_3"/>
</dbReference>
<sequence length="441" mass="47148">MNGEEPDLSRSREANERLHALIPGGAHTYAKGDDQYPQDLAPVISHGRGAHVWDVDGNRYVEYGSGLRSVSLGHAHPRVTEAVRREVDRGGNFVRPSVVEVEAAERFLATVPTAEMVKFAKNGSDATTAAVRLARAATGRPRVAVCADHPFFSVDDWFIGTTPMSAGIPAATNELTVTFPYGDLAATEELLTRHEGEVACLILEPATHTEPPPGYLAGLRELADRHGCVLVFDEMITGFRWSEAGAQGLYGVVPDLSTFGKALGNGFAVSALAGRRELMERGGLRHRGDRVFLLSTTHGAETHALAAAMAVQATYTEEGVTARLHALGERLAAGVRDAAASMGVGDHVVVRGRASNLVFATLDENRQPSQSYRTLFLRRLLAGGVLAPSFVVSGALDDADIDHTVDVVADACAVYRKALDAADPTPWMAGRAVKPVFRRLA</sequence>
<dbReference type="EC" id="5.4.3.8" evidence="4"/>
<comment type="cofactor">
    <cofactor evidence="1">
        <name>pyridoxal 5'-phosphate</name>
        <dbReference type="ChEBI" id="CHEBI:597326"/>
    </cofactor>
</comment>
<organism evidence="4 5">
    <name type="scientific">Streptomyces violaceorubidus</name>
    <dbReference type="NCBI Taxonomy" id="284042"/>
    <lineage>
        <taxon>Bacteria</taxon>
        <taxon>Bacillati</taxon>
        <taxon>Actinomycetota</taxon>
        <taxon>Actinomycetes</taxon>
        <taxon>Kitasatosporales</taxon>
        <taxon>Streptomycetaceae</taxon>
        <taxon>Streptomyces</taxon>
    </lineage>
</organism>
<accession>A0ABV1T005</accession>
<evidence type="ECO:0000313" key="4">
    <source>
        <dbReference type="EMBL" id="MER6167318.1"/>
    </source>
</evidence>
<keyword evidence="4" id="KW-0413">Isomerase</keyword>
<dbReference type="EMBL" id="JBEOZY010000025">
    <property type="protein sequence ID" value="MER6167318.1"/>
    <property type="molecule type" value="Genomic_DNA"/>
</dbReference>
<dbReference type="Gene3D" id="3.90.1150.10">
    <property type="entry name" value="Aspartate Aminotransferase, domain 1"/>
    <property type="match status" value="1"/>
</dbReference>
<dbReference type="GO" id="GO:0042286">
    <property type="term" value="F:glutamate-1-semialdehyde 2,1-aminomutase activity"/>
    <property type="evidence" value="ECO:0007669"/>
    <property type="project" value="UniProtKB-EC"/>
</dbReference>
<evidence type="ECO:0000313" key="5">
    <source>
        <dbReference type="Proteomes" id="UP001496720"/>
    </source>
</evidence>
<keyword evidence="5" id="KW-1185">Reference proteome</keyword>
<dbReference type="RefSeq" id="WP_352148817.1">
    <property type="nucleotide sequence ID" value="NZ_JBEOZY010000025.1"/>
</dbReference>
<dbReference type="InterPro" id="IPR015421">
    <property type="entry name" value="PyrdxlP-dep_Trfase_major"/>
</dbReference>
<comment type="similarity">
    <text evidence="3">Belongs to the class-III pyridoxal-phosphate-dependent aminotransferase family.</text>
</comment>
<dbReference type="InterPro" id="IPR015424">
    <property type="entry name" value="PyrdxlP-dep_Trfase"/>
</dbReference>
<dbReference type="PANTHER" id="PTHR43713">
    <property type="entry name" value="GLUTAMATE-1-SEMIALDEHYDE 2,1-AMINOMUTASE"/>
    <property type="match status" value="1"/>
</dbReference>
<comment type="caution">
    <text evidence="4">The sequence shown here is derived from an EMBL/GenBank/DDBJ whole genome shotgun (WGS) entry which is preliminary data.</text>
</comment>
<protein>
    <submittedName>
        <fullName evidence="4">Glutamate-1-semialdehyde 2,1-aminomutase</fullName>
        <ecNumber evidence="4">5.4.3.8</ecNumber>
    </submittedName>
</protein>
<evidence type="ECO:0000256" key="1">
    <source>
        <dbReference type="ARBA" id="ARBA00001933"/>
    </source>
</evidence>
<dbReference type="Pfam" id="PF00202">
    <property type="entry name" value="Aminotran_3"/>
    <property type="match status" value="1"/>
</dbReference>